<name>A0ABX8EZH2_9PSED</name>
<proteinExistence type="predicted"/>
<reference evidence="1 2" key="1">
    <citation type="submission" date="2021-05" db="EMBL/GenBank/DDBJ databases">
        <title>Complete genome of the cytokinin-producing biocontrol strain Pseudomonas fluorescens G20-18.</title>
        <authorList>
            <person name="Nielsen T.K."/>
            <person name="Mekureyaw M.F."/>
            <person name="Hansen L.H."/>
            <person name="Nicolaisen M.H."/>
            <person name="Roitsch T.G."/>
            <person name="Hennessy R.C."/>
        </authorList>
    </citation>
    <scope>NUCLEOTIDE SEQUENCE [LARGE SCALE GENOMIC DNA]</scope>
    <source>
        <strain evidence="1 2">G20-18</strain>
    </source>
</reference>
<evidence type="ECO:0000313" key="1">
    <source>
        <dbReference type="EMBL" id="QVW24118.1"/>
    </source>
</evidence>
<evidence type="ECO:0000313" key="2">
    <source>
        <dbReference type="Proteomes" id="UP000681155"/>
    </source>
</evidence>
<dbReference type="RefSeq" id="WP_214380612.1">
    <property type="nucleotide sequence ID" value="NZ_CP075566.1"/>
</dbReference>
<dbReference type="EMBL" id="CP075566">
    <property type="protein sequence ID" value="QVW24118.1"/>
    <property type="molecule type" value="Genomic_DNA"/>
</dbReference>
<accession>A0ABX8EZH2</accession>
<sequence length="125" mass="14276">MISECFDALARLMSGAPTRVTAPYKINNDTVALEARFPRGSIKKYNPKHILLREAITKGAQLFSAPHAHKKEELRSKKEEIFGLKQLLAASLAREVMLIHRIYELETELRSEHKVKTLIPRSDRP</sequence>
<dbReference type="Proteomes" id="UP000681155">
    <property type="component" value="Chromosome"/>
</dbReference>
<gene>
    <name evidence="1" type="ORF">KJF94_00610</name>
</gene>
<organism evidence="1 2">
    <name type="scientific">Pseudomonas hormoni</name>
    <dbReference type="NCBI Taxonomy" id="3093767"/>
    <lineage>
        <taxon>Bacteria</taxon>
        <taxon>Pseudomonadati</taxon>
        <taxon>Pseudomonadota</taxon>
        <taxon>Gammaproteobacteria</taxon>
        <taxon>Pseudomonadales</taxon>
        <taxon>Pseudomonadaceae</taxon>
        <taxon>Pseudomonas</taxon>
    </lineage>
</organism>
<protein>
    <submittedName>
        <fullName evidence="1">Uncharacterized protein</fullName>
    </submittedName>
</protein>
<keyword evidence="2" id="KW-1185">Reference proteome</keyword>